<evidence type="ECO:0000256" key="1">
    <source>
        <dbReference type="SAM" id="Phobius"/>
    </source>
</evidence>
<proteinExistence type="predicted"/>
<keyword evidence="1" id="KW-0472">Membrane</keyword>
<evidence type="ECO:0000313" key="2">
    <source>
        <dbReference type="EMBL" id="KKQ45791.1"/>
    </source>
</evidence>
<feature type="transmembrane region" description="Helical" evidence="1">
    <location>
        <begin position="82"/>
        <end position="106"/>
    </location>
</feature>
<accession>A0A0G0KZ94</accession>
<feature type="transmembrane region" description="Helical" evidence="1">
    <location>
        <begin position="12"/>
        <end position="32"/>
    </location>
</feature>
<organism evidence="2 3">
    <name type="scientific">Candidatus Woesebacteria bacterium GW2011_GWA1_37_8</name>
    <dbReference type="NCBI Taxonomy" id="1618546"/>
    <lineage>
        <taxon>Bacteria</taxon>
        <taxon>Candidatus Woeseibacteriota</taxon>
    </lineage>
</organism>
<keyword evidence="1" id="KW-1133">Transmembrane helix</keyword>
<keyword evidence="1" id="KW-0812">Transmembrane</keyword>
<comment type="caution">
    <text evidence="2">The sequence shown here is derived from an EMBL/GenBank/DDBJ whole genome shotgun (WGS) entry which is preliminary data.</text>
</comment>
<name>A0A0G0KZ94_9BACT</name>
<dbReference type="Proteomes" id="UP000034603">
    <property type="component" value="Unassembled WGS sequence"/>
</dbReference>
<reference evidence="2 3" key="1">
    <citation type="journal article" date="2015" name="Nature">
        <title>rRNA introns, odd ribosomes, and small enigmatic genomes across a large radiation of phyla.</title>
        <authorList>
            <person name="Brown C.T."/>
            <person name="Hug L.A."/>
            <person name="Thomas B.C."/>
            <person name="Sharon I."/>
            <person name="Castelle C.J."/>
            <person name="Singh A."/>
            <person name="Wilkins M.J."/>
            <person name="Williams K.H."/>
            <person name="Banfield J.F."/>
        </authorList>
    </citation>
    <scope>NUCLEOTIDE SEQUENCE [LARGE SCALE GENOMIC DNA]</scope>
</reference>
<protein>
    <submittedName>
        <fullName evidence="2">Uncharacterized protein</fullName>
    </submittedName>
</protein>
<dbReference type="AlphaFoldDB" id="A0A0G0KZ94"/>
<gene>
    <name evidence="2" type="ORF">US62_C0009G0022</name>
</gene>
<feature type="transmembrane region" description="Helical" evidence="1">
    <location>
        <begin position="44"/>
        <end position="70"/>
    </location>
</feature>
<sequence>MGRKISDPLVKRGFIQALGITLYCSSIGSFIWTMNKIFPKDPNYFGPVAFLLLFSFSALVCALIVFYKPYRLFFDDKKKDAIDLVLFTTGWLFVFLVTVFIFAFAFPKS</sequence>
<evidence type="ECO:0000313" key="3">
    <source>
        <dbReference type="Proteomes" id="UP000034603"/>
    </source>
</evidence>
<dbReference type="EMBL" id="LBTR01000009">
    <property type="protein sequence ID" value="KKQ45791.1"/>
    <property type="molecule type" value="Genomic_DNA"/>
</dbReference>